<keyword evidence="1" id="KW-0732">Signal</keyword>
<protein>
    <submittedName>
        <fullName evidence="2">TRAP transporter substrate-binding protein</fullName>
    </submittedName>
</protein>
<dbReference type="PANTHER" id="PTHR33376">
    <property type="match status" value="1"/>
</dbReference>
<organism evidence="2 3">
    <name type="scientific">Georgenia wutianyii</name>
    <dbReference type="NCBI Taxonomy" id="2585135"/>
    <lineage>
        <taxon>Bacteria</taxon>
        <taxon>Bacillati</taxon>
        <taxon>Actinomycetota</taxon>
        <taxon>Actinomycetes</taxon>
        <taxon>Micrococcales</taxon>
        <taxon>Bogoriellaceae</taxon>
        <taxon>Georgenia</taxon>
    </lineage>
</organism>
<dbReference type="InterPro" id="IPR038404">
    <property type="entry name" value="TRAP_DctP_sf"/>
</dbReference>
<accession>A0ABX5VIY5</accession>
<proteinExistence type="predicted"/>
<dbReference type="PANTHER" id="PTHR33376:SF4">
    <property type="entry name" value="SIALIC ACID-BINDING PERIPLASMIC PROTEIN SIAP"/>
    <property type="match status" value="1"/>
</dbReference>
<dbReference type="RefSeq" id="WP_139947667.1">
    <property type="nucleotide sequence ID" value="NZ_CP040899.1"/>
</dbReference>
<evidence type="ECO:0000313" key="2">
    <source>
        <dbReference type="EMBL" id="QDB78342.1"/>
    </source>
</evidence>
<dbReference type="Pfam" id="PF03480">
    <property type="entry name" value="DctP"/>
    <property type="match status" value="1"/>
</dbReference>
<dbReference type="NCBIfam" id="NF037995">
    <property type="entry name" value="TRAP_S1"/>
    <property type="match status" value="1"/>
</dbReference>
<dbReference type="Gene3D" id="3.40.190.170">
    <property type="entry name" value="Bacterial extracellular solute-binding protein, family 7"/>
    <property type="match status" value="1"/>
</dbReference>
<evidence type="ECO:0000256" key="1">
    <source>
        <dbReference type="ARBA" id="ARBA00022729"/>
    </source>
</evidence>
<name>A0ABX5VIY5_9MICO</name>
<gene>
    <name evidence="2" type="ORF">FE251_02340</name>
</gene>
<dbReference type="EMBL" id="CP040899">
    <property type="protein sequence ID" value="QDB78342.1"/>
    <property type="molecule type" value="Genomic_DNA"/>
</dbReference>
<keyword evidence="3" id="KW-1185">Reference proteome</keyword>
<sequence>MRNVKVVAAAALGATVLTGCGFLTGAGGGDSSSADAGQCQDQAIRVAMIRTANDPGTIAAEAMAERVAERTDGAIDMQVFPDSQLGDMNDAYAGVASGEIDVYYETISTYSALAGAEEFTALTVPFLWDSYEQFKAVLDSEEFAEIFDRAAEATGVRVVEASGDNEPRALTANRPVVTPADMEGLRIRIADAPIPQAFAVALGAQPQVIALSDLYFSLRQGVVDAQETGSVAVVNNSIYEVQDYYMPTDYIRDVRAWYFNDDLWQGLCEEHRSILEEEMERVGEEVTEATRATIEEAMAVIEENMTVVDVDMDAFREALDGQFDQFDGDMWPEGTLDLVKQLAAEHADG</sequence>
<dbReference type="Proteomes" id="UP000313948">
    <property type="component" value="Chromosome"/>
</dbReference>
<dbReference type="CDD" id="cd13603">
    <property type="entry name" value="PBP2_TRAP_Siap_TeaA_like"/>
    <property type="match status" value="1"/>
</dbReference>
<dbReference type="PROSITE" id="PS51257">
    <property type="entry name" value="PROKAR_LIPOPROTEIN"/>
    <property type="match status" value="1"/>
</dbReference>
<evidence type="ECO:0000313" key="3">
    <source>
        <dbReference type="Proteomes" id="UP000313948"/>
    </source>
</evidence>
<reference evidence="2 3" key="1">
    <citation type="submission" date="2019-05" db="EMBL/GenBank/DDBJ databases">
        <title>Georgenia *** sp. nov., and Georgenia *** sp. nov., isolated from the intestinal contents of plateau pika (Ochotona curzoniae) in the Qinghai-Tibet plateau of China.</title>
        <authorList>
            <person name="Tian Z."/>
        </authorList>
    </citation>
    <scope>NUCLEOTIDE SEQUENCE [LARGE SCALE GENOMIC DNA]</scope>
    <source>
        <strain evidence="2 3">Z294</strain>
    </source>
</reference>
<dbReference type="InterPro" id="IPR018389">
    <property type="entry name" value="DctP_fam"/>
</dbReference>